<dbReference type="Proteomes" id="UP001156664">
    <property type="component" value="Unassembled WGS sequence"/>
</dbReference>
<dbReference type="EMBL" id="BSOJ01000001">
    <property type="protein sequence ID" value="GLR24958.1"/>
    <property type="molecule type" value="Genomic_DNA"/>
</dbReference>
<keyword evidence="2" id="KW-1185">Reference proteome</keyword>
<sequence>MPAPLVGSEAEKVMTKGATAFIENSRKYSHPLRLGGKLSIIHRLKFFFGPIGEYAGLGHQE</sequence>
<proteinExistence type="predicted"/>
<protein>
    <submittedName>
        <fullName evidence="1">Uncharacterized protein</fullName>
    </submittedName>
</protein>
<name>A0ABQ5YPV7_9BURK</name>
<accession>A0ABQ5YPV7</accession>
<gene>
    <name evidence="1" type="ORF">GCM10007875_00450</name>
</gene>
<organism evidence="1 2">
    <name type="scientific">Limnobacter litoralis</name>
    <dbReference type="NCBI Taxonomy" id="481366"/>
    <lineage>
        <taxon>Bacteria</taxon>
        <taxon>Pseudomonadati</taxon>
        <taxon>Pseudomonadota</taxon>
        <taxon>Betaproteobacteria</taxon>
        <taxon>Burkholderiales</taxon>
        <taxon>Burkholderiaceae</taxon>
        <taxon>Limnobacter</taxon>
    </lineage>
</organism>
<evidence type="ECO:0000313" key="2">
    <source>
        <dbReference type="Proteomes" id="UP001156664"/>
    </source>
</evidence>
<comment type="caution">
    <text evidence="1">The sequence shown here is derived from an EMBL/GenBank/DDBJ whole genome shotgun (WGS) entry which is preliminary data.</text>
</comment>
<reference evidence="2" key="1">
    <citation type="journal article" date="2019" name="Int. J. Syst. Evol. Microbiol.">
        <title>The Global Catalogue of Microorganisms (GCM) 10K type strain sequencing project: providing services to taxonomists for standard genome sequencing and annotation.</title>
        <authorList>
            <consortium name="The Broad Institute Genomics Platform"/>
            <consortium name="The Broad Institute Genome Sequencing Center for Infectious Disease"/>
            <person name="Wu L."/>
            <person name="Ma J."/>
        </authorList>
    </citation>
    <scope>NUCLEOTIDE SEQUENCE [LARGE SCALE GENOMIC DNA]</scope>
    <source>
        <strain evidence="2">NBRC 105857</strain>
    </source>
</reference>
<evidence type="ECO:0000313" key="1">
    <source>
        <dbReference type="EMBL" id="GLR24958.1"/>
    </source>
</evidence>